<sequence>MLSIFVKQDIRQQVTRYTVSTAATGVFNVMGNKGGVAVSLTLNMTDICFVCSHLAAHMDQIERRNLDYAEIMKRCTFDEDFRKRTIREHDQIFWLGDLNYRINEIPGQYVDRSDLAGLLRNDQLTQEMRKNNVFQGFTEGIIGFNPTYKYDPGTDHYDSSEKQRAPAWCDRILRKGDRIKLLHYDSVMEIRQSDHKPVYAVFSSGIKTKDDKKYKRVHEDVLKTVDKYENDNQPQISVEKTEIDFNEIRFNEKFSRDFTIANSHHLSANFSFKAKEENQICKKWFKVEPTSGTLLTGDSLIIRITFKGLDSRNIGEFLKLVKCGGSVPLDILVLHVQDGRDIFITINGEYIPSCFGLDMDLLCRTERPIMEYSLQELAEIEKSNCDYKVTMPREVFFLIDYLSASVENVKDVFHLDRKFCKHVSLNLVRDWLDSWSRHDFQAILVTESFTESSGYILKLSAPKRNVFLHLCMFLKEIESKGNNINDLAMLFGNVLVKGRRQVPGYRDGRCQQFMLRFLRNKDVANFALENVQMEC</sequence>
<accession>T1GA03</accession>
<dbReference type="InterPro" id="IPR000300">
    <property type="entry name" value="IPPc"/>
</dbReference>
<name>T1GA03_MEGSC</name>
<dbReference type="Gene3D" id="3.60.10.10">
    <property type="entry name" value="Endonuclease/exonuclease/phosphatase"/>
    <property type="match status" value="1"/>
</dbReference>
<proteinExistence type="predicted"/>
<dbReference type="InterPro" id="IPR046985">
    <property type="entry name" value="IP5"/>
</dbReference>
<dbReference type="GO" id="GO:0016020">
    <property type="term" value="C:membrane"/>
    <property type="evidence" value="ECO:0007669"/>
    <property type="project" value="TreeGrafter"/>
</dbReference>
<evidence type="ECO:0000313" key="3">
    <source>
        <dbReference type="Proteomes" id="UP000015102"/>
    </source>
</evidence>
<organism evidence="2 3">
    <name type="scientific">Megaselia scalaris</name>
    <name type="common">Humpbacked fly</name>
    <name type="synonym">Phora scalaris</name>
    <dbReference type="NCBI Taxonomy" id="36166"/>
    <lineage>
        <taxon>Eukaryota</taxon>
        <taxon>Metazoa</taxon>
        <taxon>Ecdysozoa</taxon>
        <taxon>Arthropoda</taxon>
        <taxon>Hexapoda</taxon>
        <taxon>Insecta</taxon>
        <taxon>Pterygota</taxon>
        <taxon>Neoptera</taxon>
        <taxon>Endopterygota</taxon>
        <taxon>Diptera</taxon>
        <taxon>Brachycera</taxon>
        <taxon>Muscomorpha</taxon>
        <taxon>Platypezoidea</taxon>
        <taxon>Phoridae</taxon>
        <taxon>Megaseliini</taxon>
        <taxon>Megaselia</taxon>
    </lineage>
</organism>
<dbReference type="SMART" id="SM00128">
    <property type="entry name" value="IPPc"/>
    <property type="match status" value="1"/>
</dbReference>
<dbReference type="GO" id="GO:0004439">
    <property type="term" value="F:phosphatidylinositol-4,5-bisphosphate 5-phosphatase activity"/>
    <property type="evidence" value="ECO:0007669"/>
    <property type="project" value="TreeGrafter"/>
</dbReference>
<dbReference type="EnsemblMetazoa" id="MESCA000045-RA">
    <property type="protein sequence ID" value="MESCA000045-PA"/>
    <property type="gene ID" value="MESCA000045"/>
</dbReference>
<dbReference type="HOGENOM" id="CLU_006779_3_1_1"/>
<dbReference type="EMBL" id="CAQQ02196833">
    <property type="status" value="NOT_ANNOTATED_CDS"/>
    <property type="molecule type" value="Genomic_DNA"/>
</dbReference>
<dbReference type="AlphaFoldDB" id="T1GA03"/>
<dbReference type="PANTHER" id="PTHR11200">
    <property type="entry name" value="INOSITOL 5-PHOSPHATASE"/>
    <property type="match status" value="1"/>
</dbReference>
<dbReference type="InterPro" id="IPR048869">
    <property type="entry name" value="OCRL-1_2_ASH"/>
</dbReference>
<dbReference type="EMBL" id="CAQQ02196835">
    <property type="status" value="NOT_ANNOTATED_CDS"/>
    <property type="molecule type" value="Genomic_DNA"/>
</dbReference>
<dbReference type="Proteomes" id="UP000015102">
    <property type="component" value="Unassembled WGS sequence"/>
</dbReference>
<reference evidence="3" key="1">
    <citation type="submission" date="2013-02" db="EMBL/GenBank/DDBJ databases">
        <authorList>
            <person name="Hughes D."/>
        </authorList>
    </citation>
    <scope>NUCLEOTIDE SEQUENCE</scope>
    <source>
        <strain>Durham</strain>
        <strain evidence="3">NC isolate 2 -- Noor lab</strain>
    </source>
</reference>
<protein>
    <recommendedName>
        <fullName evidence="1">Inositol polyphosphate-related phosphatase domain-containing protein</fullName>
    </recommendedName>
</protein>
<dbReference type="Gene3D" id="2.60.40.10">
    <property type="entry name" value="Immunoglobulins"/>
    <property type="match status" value="1"/>
</dbReference>
<dbReference type="EMBL" id="CAQQ02196834">
    <property type="status" value="NOT_ANNOTATED_CDS"/>
    <property type="molecule type" value="Genomic_DNA"/>
</dbReference>
<evidence type="ECO:0000259" key="1">
    <source>
        <dbReference type="SMART" id="SM00128"/>
    </source>
</evidence>
<reference evidence="2" key="2">
    <citation type="submission" date="2015-06" db="UniProtKB">
        <authorList>
            <consortium name="EnsemblMetazoa"/>
        </authorList>
    </citation>
    <scope>IDENTIFICATION</scope>
</reference>
<dbReference type="InterPro" id="IPR036691">
    <property type="entry name" value="Endo/exonu/phosph_ase_sf"/>
</dbReference>
<dbReference type="Pfam" id="PF22669">
    <property type="entry name" value="Exo_endo_phos2"/>
    <property type="match status" value="1"/>
</dbReference>
<dbReference type="SUPFAM" id="SSF56219">
    <property type="entry name" value="DNase I-like"/>
    <property type="match status" value="1"/>
</dbReference>
<dbReference type="STRING" id="36166.T1GA03"/>
<dbReference type="InterPro" id="IPR013783">
    <property type="entry name" value="Ig-like_fold"/>
</dbReference>
<feature type="domain" description="Inositol polyphosphate-related phosphatase" evidence="1">
    <location>
        <begin position="1"/>
        <end position="210"/>
    </location>
</feature>
<dbReference type="PANTHER" id="PTHR11200:SF300">
    <property type="entry name" value="TYPE II INOSITOL 1,4,5-TRISPHOSPHATE 5-PHOSPHATASE"/>
    <property type="match status" value="1"/>
</dbReference>
<keyword evidence="3" id="KW-1185">Reference proteome</keyword>
<dbReference type="GO" id="GO:0046856">
    <property type="term" value="P:phosphatidylinositol dephosphorylation"/>
    <property type="evidence" value="ECO:0007669"/>
    <property type="project" value="InterPro"/>
</dbReference>
<dbReference type="Pfam" id="PF21310">
    <property type="entry name" value="OCRL-like_ASH"/>
    <property type="match status" value="1"/>
</dbReference>
<evidence type="ECO:0000313" key="2">
    <source>
        <dbReference type="EnsemblMetazoa" id="MESCA000045-PA"/>
    </source>
</evidence>